<gene>
    <name evidence="1" type="ORF">VII00023_04602</name>
</gene>
<evidence type="ECO:0000313" key="1">
    <source>
        <dbReference type="EMBL" id="EGU29672.1"/>
    </source>
</evidence>
<dbReference type="InterPro" id="IPR007446">
    <property type="entry name" value="PilP"/>
</dbReference>
<proteinExistence type="predicted"/>
<comment type="caution">
    <text evidence="1">The sequence shown here is derived from an EMBL/GenBank/DDBJ whole genome shotgun (WGS) entry which is preliminary data.</text>
</comment>
<dbReference type="RefSeq" id="WP_006714790.1">
    <property type="nucleotide sequence ID" value="NZ_AFWF01000319.1"/>
</dbReference>
<evidence type="ECO:0000313" key="2">
    <source>
        <dbReference type="Proteomes" id="UP000004605"/>
    </source>
</evidence>
<accession>F9S8J6</accession>
<dbReference type="EMBL" id="AFWF01000319">
    <property type="protein sequence ID" value="EGU29672.1"/>
    <property type="molecule type" value="Genomic_DNA"/>
</dbReference>
<dbReference type="OrthoDB" id="5296580at2"/>
<dbReference type="AlphaFoldDB" id="F9S8J6"/>
<dbReference type="Pfam" id="PF04351">
    <property type="entry name" value="PilP"/>
    <property type="match status" value="1"/>
</dbReference>
<keyword evidence="2" id="KW-1185">Reference proteome</keyword>
<dbReference type="PIRSF" id="PIRSF016481">
    <property type="entry name" value="Pilus_assembly_PilP"/>
    <property type="match status" value="1"/>
</dbReference>
<dbReference type="Proteomes" id="UP000004605">
    <property type="component" value="Unassembled WGS sequence"/>
</dbReference>
<dbReference type="Gene3D" id="2.30.30.830">
    <property type="match status" value="1"/>
</dbReference>
<reference evidence="1 2" key="1">
    <citation type="journal article" date="2012" name="Int. J. Syst. Evol. Microbiol.">
        <title>Vibrio caribbeanicus sp. nov., isolated from the marine sponge Scleritoderma cyanea.</title>
        <authorList>
            <person name="Hoffmann M."/>
            <person name="Monday S.R."/>
            <person name="Allard M.W."/>
            <person name="Strain E.A."/>
            <person name="Whittaker P."/>
            <person name="Naum M."/>
            <person name="McCarthy P.J."/>
            <person name="Lopez J.V."/>
            <person name="Fischer M."/>
            <person name="Brown E.W."/>
        </authorList>
    </citation>
    <scope>NUCLEOTIDE SEQUENCE [LARGE SCALE GENOMIC DNA]</scope>
    <source>
        <strain evidence="1 2">ATCC 700023</strain>
    </source>
</reference>
<organism evidence="1 2">
    <name type="scientific">Vibrio ichthyoenteri ATCC 700023</name>
    <dbReference type="NCBI Taxonomy" id="870968"/>
    <lineage>
        <taxon>Bacteria</taxon>
        <taxon>Pseudomonadati</taxon>
        <taxon>Pseudomonadota</taxon>
        <taxon>Gammaproteobacteria</taxon>
        <taxon>Vibrionales</taxon>
        <taxon>Vibrionaceae</taxon>
        <taxon>Vibrio</taxon>
    </lineage>
</organism>
<sequence length="183" mass="20138">MTINLPLRSLLISSVLLGCRAEQTPLEYELPIIQLQAQSADKNIILQNEGLPMVEIYRAQSLRSPFSLPAAVNDAGSLVTKDCWQPQQRNGQGTLERYPLNHLNVKGVMSRANRHTALLQVPSGQVVSVEEGHFVGLNQGRVTQVTPEYVQIEETLPDGLGCWKRRDIKITLSAAAAEIGSIE</sequence>
<name>F9S8J6_9VIBR</name>
<protein>
    <submittedName>
        <fullName evidence="1">Fimbrial assembly protein</fullName>
    </submittedName>
</protein>